<evidence type="ECO:0000256" key="2">
    <source>
        <dbReference type="ARBA" id="ARBA00022723"/>
    </source>
</evidence>
<keyword evidence="10" id="KW-0489">Methyltransferase</keyword>
<keyword evidence="8" id="KW-0234">DNA repair</keyword>
<feature type="domain" description="Fe2OG dioxygenase" evidence="9">
    <location>
        <begin position="109"/>
        <end position="207"/>
    </location>
</feature>
<dbReference type="PROSITE" id="PS51471">
    <property type="entry name" value="FE2OG_OXY"/>
    <property type="match status" value="1"/>
</dbReference>
<keyword evidence="5" id="KW-0223">Dioxygenase</keyword>
<dbReference type="FunFam" id="2.60.120.590:FF:000004">
    <property type="entry name" value="DNA oxidative demethylase ALKBH2"/>
    <property type="match status" value="1"/>
</dbReference>
<dbReference type="GO" id="GO:0032451">
    <property type="term" value="F:demethylase activity"/>
    <property type="evidence" value="ECO:0007669"/>
    <property type="project" value="UniProtKB-ARBA"/>
</dbReference>
<dbReference type="Proteomes" id="UP000027215">
    <property type="component" value="Chromosome"/>
</dbReference>
<dbReference type="GO" id="GO:0016705">
    <property type="term" value="F:oxidoreductase activity, acting on paired donors, with incorporation or reduction of molecular oxygen"/>
    <property type="evidence" value="ECO:0007669"/>
    <property type="project" value="UniProtKB-ARBA"/>
</dbReference>
<dbReference type="GO" id="GO:0046872">
    <property type="term" value="F:metal ion binding"/>
    <property type="evidence" value="ECO:0007669"/>
    <property type="project" value="UniProtKB-KW"/>
</dbReference>
<dbReference type="InterPro" id="IPR005123">
    <property type="entry name" value="Oxoglu/Fe-dep_dioxygenase_dom"/>
</dbReference>
<proteinExistence type="predicted"/>
<dbReference type="GO" id="GO:0006307">
    <property type="term" value="P:DNA alkylation repair"/>
    <property type="evidence" value="ECO:0007669"/>
    <property type="project" value="InterPro"/>
</dbReference>
<sequence length="208" mass="23462">MTAVSWFVVLGGFVMDLFPFLPGVRISLQSGWLPSGAADALLAGLLEGVPWEVHRIHIFGREVNSPRLSCWVGDPQASYRYSGRCFQPRPWWPALAELRMCLEGETGAVFNSVLLNRYRHGGDAIGWHSDDEAELGIDPLIASLSLGASRRFVFRHRRERHLRAECVLSHGDLLLMGGTTQRDYQHALPRTLRVVGERVNLTFRRILM</sequence>
<keyword evidence="4" id="KW-0460">Magnesium</keyword>
<comment type="cofactor">
    <cofactor evidence="1">
        <name>Fe(2+)</name>
        <dbReference type="ChEBI" id="CHEBI:29033"/>
    </cofactor>
</comment>
<reference evidence="10 11" key="1">
    <citation type="submission" date="2013-08" db="EMBL/GenBank/DDBJ databases">
        <authorList>
            <person name="Stouthamer R."/>
            <person name="Nunney L."/>
        </authorList>
    </citation>
    <scope>NUCLEOTIDE SEQUENCE [LARGE SCALE GENOMIC DNA]</scope>
    <source>
        <strain evidence="11">ann-1</strain>
    </source>
</reference>
<evidence type="ECO:0000256" key="7">
    <source>
        <dbReference type="ARBA" id="ARBA00023004"/>
    </source>
</evidence>
<dbReference type="Pfam" id="PF13532">
    <property type="entry name" value="2OG-FeII_Oxy_2"/>
    <property type="match status" value="1"/>
</dbReference>
<evidence type="ECO:0000256" key="3">
    <source>
        <dbReference type="ARBA" id="ARBA00022763"/>
    </source>
</evidence>
<keyword evidence="3" id="KW-0227">DNA damage</keyword>
<evidence type="ECO:0000259" key="9">
    <source>
        <dbReference type="PROSITE" id="PS51471"/>
    </source>
</evidence>
<dbReference type="InterPro" id="IPR037151">
    <property type="entry name" value="AlkB-like_sf"/>
</dbReference>
<dbReference type="SUPFAM" id="SSF51197">
    <property type="entry name" value="Clavaminate synthase-like"/>
    <property type="match status" value="1"/>
</dbReference>
<dbReference type="HOGENOM" id="CLU_048788_5_2_6"/>
<keyword evidence="2" id="KW-0479">Metal-binding</keyword>
<evidence type="ECO:0000256" key="8">
    <source>
        <dbReference type="ARBA" id="ARBA00023204"/>
    </source>
</evidence>
<dbReference type="GO" id="GO:0051213">
    <property type="term" value="F:dioxygenase activity"/>
    <property type="evidence" value="ECO:0007669"/>
    <property type="project" value="UniProtKB-KW"/>
</dbReference>
<evidence type="ECO:0000256" key="5">
    <source>
        <dbReference type="ARBA" id="ARBA00022964"/>
    </source>
</evidence>
<dbReference type="KEGG" id="xfs:D934_03975"/>
<evidence type="ECO:0000256" key="1">
    <source>
        <dbReference type="ARBA" id="ARBA00001954"/>
    </source>
</evidence>
<name>A0A060H261_XYLFS</name>
<dbReference type="InterPro" id="IPR032854">
    <property type="entry name" value="ALKBH3"/>
</dbReference>
<dbReference type="Gene3D" id="2.60.120.590">
    <property type="entry name" value="Alpha-ketoglutarate-dependent dioxygenase AlkB-like"/>
    <property type="match status" value="1"/>
</dbReference>
<dbReference type="GO" id="GO:0016787">
    <property type="term" value="F:hydrolase activity"/>
    <property type="evidence" value="ECO:0007669"/>
    <property type="project" value="UniProtKB-ARBA"/>
</dbReference>
<protein>
    <submittedName>
        <fullName evidence="10">DNA methylase</fullName>
    </submittedName>
</protein>
<accession>A0A060H261</accession>
<evidence type="ECO:0000313" key="11">
    <source>
        <dbReference type="Proteomes" id="UP000027215"/>
    </source>
</evidence>
<dbReference type="GO" id="GO:0140097">
    <property type="term" value="F:catalytic activity, acting on DNA"/>
    <property type="evidence" value="ECO:0007669"/>
    <property type="project" value="UniProtKB-ARBA"/>
</dbReference>
<gene>
    <name evidence="10" type="ORF">D934_03975</name>
</gene>
<evidence type="ECO:0000256" key="6">
    <source>
        <dbReference type="ARBA" id="ARBA00023002"/>
    </source>
</evidence>
<dbReference type="InterPro" id="IPR027450">
    <property type="entry name" value="AlkB-like"/>
</dbReference>
<keyword evidence="6" id="KW-0560">Oxidoreductase</keyword>
<dbReference type="EMBL" id="CP006696">
    <property type="protein sequence ID" value="AIC09648.1"/>
    <property type="molecule type" value="Genomic_DNA"/>
</dbReference>
<keyword evidence="10" id="KW-0808">Transferase</keyword>
<organism evidence="10 11">
    <name type="scientific">Xylella fastidiosa subsp. sandyi Ann-1</name>
    <dbReference type="NCBI Taxonomy" id="155920"/>
    <lineage>
        <taxon>Bacteria</taxon>
        <taxon>Pseudomonadati</taxon>
        <taxon>Pseudomonadota</taxon>
        <taxon>Gammaproteobacteria</taxon>
        <taxon>Lysobacterales</taxon>
        <taxon>Lysobacteraceae</taxon>
        <taxon>Xylella</taxon>
    </lineage>
</organism>
<dbReference type="PANTHER" id="PTHR31212:SF4">
    <property type="entry name" value="ALPHA-KETOGLUTARATE-DEPENDENT DIOXYGENASE ALKB HOMOLOG 3"/>
    <property type="match status" value="1"/>
</dbReference>
<dbReference type="AlphaFoldDB" id="A0A060H261"/>
<dbReference type="PANTHER" id="PTHR31212">
    <property type="entry name" value="ALPHA-KETOGLUTARATE-DEPENDENT DIOXYGENASE ALKB HOMOLOG 3"/>
    <property type="match status" value="1"/>
</dbReference>
<dbReference type="GO" id="GO:0032259">
    <property type="term" value="P:methylation"/>
    <property type="evidence" value="ECO:0007669"/>
    <property type="project" value="UniProtKB-KW"/>
</dbReference>
<evidence type="ECO:0000313" key="10">
    <source>
        <dbReference type="EMBL" id="AIC09648.1"/>
    </source>
</evidence>
<dbReference type="GO" id="GO:0008168">
    <property type="term" value="F:methyltransferase activity"/>
    <property type="evidence" value="ECO:0007669"/>
    <property type="project" value="UniProtKB-KW"/>
</dbReference>
<dbReference type="PATRIC" id="fig|155920.8.peg.959"/>
<keyword evidence="7" id="KW-0408">Iron</keyword>
<evidence type="ECO:0000256" key="4">
    <source>
        <dbReference type="ARBA" id="ARBA00022842"/>
    </source>
</evidence>